<protein>
    <submittedName>
        <fullName evidence="2">Uncharacterized protein</fullName>
    </submittedName>
</protein>
<comment type="caution">
    <text evidence="2">The sequence shown here is derived from an EMBL/GenBank/DDBJ whole genome shotgun (WGS) entry which is preliminary data.</text>
</comment>
<gene>
    <name evidence="2" type="ORF">O3P69_012997</name>
</gene>
<keyword evidence="3" id="KW-1185">Reference proteome</keyword>
<feature type="compositionally biased region" description="Polar residues" evidence="1">
    <location>
        <begin position="1"/>
        <end position="11"/>
    </location>
</feature>
<dbReference type="EMBL" id="JARAKH010000026">
    <property type="protein sequence ID" value="KAK8390135.1"/>
    <property type="molecule type" value="Genomic_DNA"/>
</dbReference>
<dbReference type="AlphaFoldDB" id="A0AAW0TU58"/>
<proteinExistence type="predicted"/>
<sequence length="317" mass="35386">MARSGQPSQLRGNEKHNQNTKSGVWQGWVVNVAEFGTAREPKQYCQDSFVAFVREPKQHCQDSFVAFVREPKQYCQDSFVAFVREPKQYCQDSFVAFMREPKQYCQTNAAVGSARRLPRHDHSLVWPGRGAPQGERGTGVASWGGLGVSRGCGWAAAAVARFSCQQCGYQYMGCFVWGWLLVLSSWLPAARPHKAEGDNPYSDPRYTATNETTTLWILSVSETHRKSPDSQRLVVTEALPQNYHRHQSCVQCVIKHKLPGWWGSDTQHSTTQHNPTPPAAAAAATTPEGRWNERLPWRCVTECGSGSGGGRREAEGR</sequence>
<evidence type="ECO:0000313" key="2">
    <source>
        <dbReference type="EMBL" id="KAK8390135.1"/>
    </source>
</evidence>
<organism evidence="2 3">
    <name type="scientific">Scylla paramamosain</name>
    <name type="common">Mud crab</name>
    <dbReference type="NCBI Taxonomy" id="85552"/>
    <lineage>
        <taxon>Eukaryota</taxon>
        <taxon>Metazoa</taxon>
        <taxon>Ecdysozoa</taxon>
        <taxon>Arthropoda</taxon>
        <taxon>Crustacea</taxon>
        <taxon>Multicrustacea</taxon>
        <taxon>Malacostraca</taxon>
        <taxon>Eumalacostraca</taxon>
        <taxon>Eucarida</taxon>
        <taxon>Decapoda</taxon>
        <taxon>Pleocyemata</taxon>
        <taxon>Brachyura</taxon>
        <taxon>Eubrachyura</taxon>
        <taxon>Portunoidea</taxon>
        <taxon>Portunidae</taxon>
        <taxon>Portuninae</taxon>
        <taxon>Scylla</taxon>
    </lineage>
</organism>
<feature type="compositionally biased region" description="Polar residues" evidence="1">
    <location>
        <begin position="265"/>
        <end position="274"/>
    </location>
</feature>
<feature type="region of interest" description="Disordered" evidence="1">
    <location>
        <begin position="1"/>
        <end position="20"/>
    </location>
</feature>
<feature type="region of interest" description="Disordered" evidence="1">
    <location>
        <begin position="265"/>
        <end position="291"/>
    </location>
</feature>
<dbReference type="Proteomes" id="UP001487740">
    <property type="component" value="Unassembled WGS sequence"/>
</dbReference>
<evidence type="ECO:0000256" key="1">
    <source>
        <dbReference type="SAM" id="MobiDB-lite"/>
    </source>
</evidence>
<accession>A0AAW0TU58</accession>
<evidence type="ECO:0000313" key="3">
    <source>
        <dbReference type="Proteomes" id="UP001487740"/>
    </source>
</evidence>
<name>A0AAW0TU58_SCYPA</name>
<reference evidence="2 3" key="1">
    <citation type="submission" date="2023-03" db="EMBL/GenBank/DDBJ databases">
        <title>High-quality genome of Scylla paramamosain provides insights in environmental adaptation.</title>
        <authorList>
            <person name="Zhang L."/>
        </authorList>
    </citation>
    <scope>NUCLEOTIDE SEQUENCE [LARGE SCALE GENOMIC DNA]</scope>
    <source>
        <strain evidence="2">LZ_2023a</strain>
        <tissue evidence="2">Muscle</tissue>
    </source>
</reference>